<keyword evidence="2" id="KW-1185">Reference proteome</keyword>
<reference evidence="1" key="1">
    <citation type="submission" date="2020-06" db="EMBL/GenBank/DDBJ databases">
        <title>WGS assembly of Ceratodon purpureus strain R40.</title>
        <authorList>
            <person name="Carey S.B."/>
            <person name="Jenkins J."/>
            <person name="Shu S."/>
            <person name="Lovell J.T."/>
            <person name="Sreedasyam A."/>
            <person name="Maumus F."/>
            <person name="Tiley G.P."/>
            <person name="Fernandez-Pozo N."/>
            <person name="Barry K."/>
            <person name="Chen C."/>
            <person name="Wang M."/>
            <person name="Lipzen A."/>
            <person name="Daum C."/>
            <person name="Saski C.A."/>
            <person name="Payton A.C."/>
            <person name="Mcbreen J.C."/>
            <person name="Conrad R.E."/>
            <person name="Kollar L.M."/>
            <person name="Olsson S."/>
            <person name="Huttunen S."/>
            <person name="Landis J.B."/>
            <person name="Wickett N.J."/>
            <person name="Johnson M.G."/>
            <person name="Rensing S.A."/>
            <person name="Grimwood J."/>
            <person name="Schmutz J."/>
            <person name="Mcdaniel S.F."/>
        </authorList>
    </citation>
    <scope>NUCLEOTIDE SEQUENCE</scope>
    <source>
        <strain evidence="1">R40</strain>
    </source>
</reference>
<organism evidence="1 2">
    <name type="scientific">Ceratodon purpureus</name>
    <name type="common">Fire moss</name>
    <name type="synonym">Dicranum purpureum</name>
    <dbReference type="NCBI Taxonomy" id="3225"/>
    <lineage>
        <taxon>Eukaryota</taxon>
        <taxon>Viridiplantae</taxon>
        <taxon>Streptophyta</taxon>
        <taxon>Embryophyta</taxon>
        <taxon>Bryophyta</taxon>
        <taxon>Bryophytina</taxon>
        <taxon>Bryopsida</taxon>
        <taxon>Dicranidae</taxon>
        <taxon>Pseudoditrichales</taxon>
        <taxon>Ditrichaceae</taxon>
        <taxon>Ceratodon</taxon>
    </lineage>
</organism>
<dbReference type="AlphaFoldDB" id="A0A8T0HZT2"/>
<proteinExistence type="predicted"/>
<gene>
    <name evidence="1" type="ORF">KC19_5G101200</name>
</gene>
<evidence type="ECO:0000313" key="2">
    <source>
        <dbReference type="Proteomes" id="UP000822688"/>
    </source>
</evidence>
<evidence type="ECO:0000313" key="1">
    <source>
        <dbReference type="EMBL" id="KAG0576702.1"/>
    </source>
</evidence>
<sequence>MNTMVWYSVDLSWRVSLYSSLCTCMHCPIVGRRLLITYMEIRFWASSSNSRQFFLCSTLKDSTSCCCLLYLMLWHPLHSWCCFTQAYHNACFAIWTYVLQSSVPKCFRGY</sequence>
<protein>
    <submittedName>
        <fullName evidence="1">Uncharacterized protein</fullName>
    </submittedName>
</protein>
<comment type="caution">
    <text evidence="1">The sequence shown here is derived from an EMBL/GenBank/DDBJ whole genome shotgun (WGS) entry which is preliminary data.</text>
</comment>
<name>A0A8T0HZT2_CERPU</name>
<accession>A0A8T0HZT2</accession>
<dbReference type="Proteomes" id="UP000822688">
    <property type="component" value="Chromosome 5"/>
</dbReference>
<dbReference type="EMBL" id="CM026425">
    <property type="protein sequence ID" value="KAG0576702.1"/>
    <property type="molecule type" value="Genomic_DNA"/>
</dbReference>